<proteinExistence type="predicted"/>
<protein>
    <submittedName>
        <fullName evidence="2">Uncharacterized protein</fullName>
    </submittedName>
</protein>
<accession>A0A4S8IRV8</accession>
<name>A0A4S8IRV8_MUSBA</name>
<keyword evidence="3" id="KW-1185">Reference proteome</keyword>
<evidence type="ECO:0000313" key="3">
    <source>
        <dbReference type="Proteomes" id="UP000317650"/>
    </source>
</evidence>
<comment type="caution">
    <text evidence="2">The sequence shown here is derived from an EMBL/GenBank/DDBJ whole genome shotgun (WGS) entry which is preliminary data.</text>
</comment>
<dbReference type="AlphaFoldDB" id="A0A4S8IRV8"/>
<dbReference type="Proteomes" id="UP000317650">
    <property type="component" value="Chromosome 6"/>
</dbReference>
<evidence type="ECO:0000256" key="1">
    <source>
        <dbReference type="SAM" id="MobiDB-lite"/>
    </source>
</evidence>
<sequence length="116" mass="12914">MPDRIRAHQLTPTTKTSLITMDYNVLSRSKRYLTGLEGQGEIGVAALLEGLEAEEPSKEEDDAGARPAGERSRAAPPRIADDAADEDQEPVRDRETEIVHLASQMLSDRWKREICL</sequence>
<organism evidence="2 3">
    <name type="scientific">Musa balbisiana</name>
    <name type="common">Banana</name>
    <dbReference type="NCBI Taxonomy" id="52838"/>
    <lineage>
        <taxon>Eukaryota</taxon>
        <taxon>Viridiplantae</taxon>
        <taxon>Streptophyta</taxon>
        <taxon>Embryophyta</taxon>
        <taxon>Tracheophyta</taxon>
        <taxon>Spermatophyta</taxon>
        <taxon>Magnoliopsida</taxon>
        <taxon>Liliopsida</taxon>
        <taxon>Zingiberales</taxon>
        <taxon>Musaceae</taxon>
        <taxon>Musa</taxon>
    </lineage>
</organism>
<gene>
    <name evidence="2" type="ORF">C4D60_Mb06t30150</name>
</gene>
<dbReference type="EMBL" id="PYDT01000009">
    <property type="protein sequence ID" value="THU51355.1"/>
    <property type="molecule type" value="Genomic_DNA"/>
</dbReference>
<feature type="region of interest" description="Disordered" evidence="1">
    <location>
        <begin position="51"/>
        <end position="94"/>
    </location>
</feature>
<feature type="compositionally biased region" description="Acidic residues" evidence="1">
    <location>
        <begin position="51"/>
        <end position="62"/>
    </location>
</feature>
<reference evidence="2 3" key="1">
    <citation type="journal article" date="2019" name="Nat. Plants">
        <title>Genome sequencing of Musa balbisiana reveals subgenome evolution and function divergence in polyploid bananas.</title>
        <authorList>
            <person name="Yao X."/>
        </authorList>
    </citation>
    <scope>NUCLEOTIDE SEQUENCE [LARGE SCALE GENOMIC DNA]</scope>
    <source>
        <strain evidence="3">cv. DH-PKW</strain>
        <tissue evidence="2">Leaves</tissue>
    </source>
</reference>
<evidence type="ECO:0000313" key="2">
    <source>
        <dbReference type="EMBL" id="THU51355.1"/>
    </source>
</evidence>